<sequence>MTRHWLAAALLLMASGLSAPAHTEDYPARTITMIVPFAVGGPADITGRIVADVFSRHLGRSVIVENINGAGGTIGALRASRANPDGYTILFGHMSTNALAPAFYPDLKYDPQKDFEPVGLAAEYPELLVVRKDLPAKDLREFVAYAKANANKLNVGHAGVGSISYIGCLLLNAAIGIKPTLVPFTGTAPVLNAMLSGEIDYECDPVLGTLAQVQAGAVRALAIAARQRSPMLPDVPTSDEQGLGEFDVAVKYAVFAPAGTPKPVVDKLAAALNEGLDEPQVKKRLAELGADNIAPSRRGPKPLADLVKNEAARLIPILQAATSK</sequence>
<keyword evidence="3" id="KW-0675">Receptor</keyword>
<dbReference type="AlphaFoldDB" id="A0A1M7T6X5"/>
<proteinExistence type="inferred from homology"/>
<comment type="similarity">
    <text evidence="1">Belongs to the UPF0065 (bug) family.</text>
</comment>
<evidence type="ECO:0000256" key="2">
    <source>
        <dbReference type="SAM" id="SignalP"/>
    </source>
</evidence>
<dbReference type="Pfam" id="PF03401">
    <property type="entry name" value="TctC"/>
    <property type="match status" value="1"/>
</dbReference>
<reference evidence="4" key="1">
    <citation type="submission" date="2016-11" db="EMBL/GenBank/DDBJ databases">
        <authorList>
            <person name="Varghese N."/>
            <person name="Submissions S."/>
        </authorList>
    </citation>
    <scope>NUCLEOTIDE SEQUENCE [LARGE SCALE GENOMIC DNA]</scope>
    <source>
        <strain evidence="4">GAS401</strain>
    </source>
</reference>
<dbReference type="Gene3D" id="3.40.190.10">
    <property type="entry name" value="Periplasmic binding protein-like II"/>
    <property type="match status" value="1"/>
</dbReference>
<dbReference type="SUPFAM" id="SSF53850">
    <property type="entry name" value="Periplasmic binding protein-like II"/>
    <property type="match status" value="1"/>
</dbReference>
<dbReference type="EMBL" id="LT670849">
    <property type="protein sequence ID" value="SHN66480.1"/>
    <property type="molecule type" value="Genomic_DNA"/>
</dbReference>
<dbReference type="Gene3D" id="3.40.190.150">
    <property type="entry name" value="Bordetella uptake gene, domain 1"/>
    <property type="match status" value="1"/>
</dbReference>
<feature type="chain" id="PRO_5013382906" evidence="2">
    <location>
        <begin position="24"/>
        <end position="324"/>
    </location>
</feature>
<evidence type="ECO:0000256" key="1">
    <source>
        <dbReference type="ARBA" id="ARBA00006987"/>
    </source>
</evidence>
<evidence type="ECO:0000313" key="4">
    <source>
        <dbReference type="Proteomes" id="UP000184096"/>
    </source>
</evidence>
<protein>
    <submittedName>
        <fullName evidence="3">Tripartite-type tricarboxylate transporter, receptor component TctC</fullName>
    </submittedName>
</protein>
<dbReference type="InterPro" id="IPR005064">
    <property type="entry name" value="BUG"/>
</dbReference>
<dbReference type="Proteomes" id="UP000184096">
    <property type="component" value="Chromosome I"/>
</dbReference>
<gene>
    <name evidence="3" type="ORF">SAMN05444170_0954</name>
</gene>
<dbReference type="PANTHER" id="PTHR42928">
    <property type="entry name" value="TRICARBOXYLATE-BINDING PROTEIN"/>
    <property type="match status" value="1"/>
</dbReference>
<evidence type="ECO:0000313" key="3">
    <source>
        <dbReference type="EMBL" id="SHN66480.1"/>
    </source>
</evidence>
<dbReference type="PIRSF" id="PIRSF017082">
    <property type="entry name" value="YflP"/>
    <property type="match status" value="1"/>
</dbReference>
<keyword evidence="4" id="KW-1185">Reference proteome</keyword>
<dbReference type="PANTHER" id="PTHR42928:SF5">
    <property type="entry name" value="BLR1237 PROTEIN"/>
    <property type="match status" value="1"/>
</dbReference>
<dbReference type="RefSeq" id="WP_244553192.1">
    <property type="nucleotide sequence ID" value="NZ_LT670849.1"/>
</dbReference>
<keyword evidence="2" id="KW-0732">Signal</keyword>
<feature type="signal peptide" evidence="2">
    <location>
        <begin position="1"/>
        <end position="23"/>
    </location>
</feature>
<name>A0A1M7T6X5_9BRAD</name>
<organism evidence="3 4">
    <name type="scientific">Bradyrhizobium erythrophlei</name>
    <dbReference type="NCBI Taxonomy" id="1437360"/>
    <lineage>
        <taxon>Bacteria</taxon>
        <taxon>Pseudomonadati</taxon>
        <taxon>Pseudomonadota</taxon>
        <taxon>Alphaproteobacteria</taxon>
        <taxon>Hyphomicrobiales</taxon>
        <taxon>Nitrobacteraceae</taxon>
        <taxon>Bradyrhizobium</taxon>
    </lineage>
</organism>
<dbReference type="InterPro" id="IPR042100">
    <property type="entry name" value="Bug_dom1"/>
</dbReference>
<accession>A0A1M7T6X5</accession>